<sequence length="156" mass="16809">MTDFSPLYQDELLEAAADERVERCEGAAGPGEKPMVRLTLLNRTQMPKRPASSPEARSQSADGEAGSRKAATFGLGLTREEKFALVEDALQDIRRYIAGDGGDCQLVDIEDNKIMVRLTGACVGCQLAGVTIGGIQMRLMAKLGAPVRVIPVQPRH</sequence>
<feature type="domain" description="NIF system FeS cluster assembly NifU C-terminal" evidence="2">
    <location>
        <begin position="86"/>
        <end position="150"/>
    </location>
</feature>
<organism evidence="3 4">
    <name type="scientific">Afifella marina DSM 2698</name>
    <dbReference type="NCBI Taxonomy" id="1120955"/>
    <lineage>
        <taxon>Bacteria</taxon>
        <taxon>Pseudomonadati</taxon>
        <taxon>Pseudomonadota</taxon>
        <taxon>Alphaproteobacteria</taxon>
        <taxon>Hyphomicrobiales</taxon>
        <taxon>Afifellaceae</taxon>
        <taxon>Afifella</taxon>
    </lineage>
</organism>
<evidence type="ECO:0000259" key="2">
    <source>
        <dbReference type="Pfam" id="PF01106"/>
    </source>
</evidence>
<dbReference type="Proteomes" id="UP000199347">
    <property type="component" value="Unassembled WGS sequence"/>
</dbReference>
<evidence type="ECO:0000313" key="4">
    <source>
        <dbReference type="Proteomes" id="UP000199347"/>
    </source>
</evidence>
<proteinExistence type="predicted"/>
<dbReference type="GO" id="GO:0005506">
    <property type="term" value="F:iron ion binding"/>
    <property type="evidence" value="ECO:0007669"/>
    <property type="project" value="InterPro"/>
</dbReference>
<dbReference type="RefSeq" id="WP_200170522.1">
    <property type="nucleotide sequence ID" value="NZ_FMVW01000002.1"/>
</dbReference>
<dbReference type="STRING" id="1120955.SAMN03080610_01530"/>
<name>A0A1G5N5J7_AFIMA</name>
<dbReference type="GO" id="GO:0051536">
    <property type="term" value="F:iron-sulfur cluster binding"/>
    <property type="evidence" value="ECO:0007669"/>
    <property type="project" value="InterPro"/>
</dbReference>
<dbReference type="AlphaFoldDB" id="A0A1G5N5J7"/>
<protein>
    <submittedName>
        <fullName evidence="3">Fe-S cluster biogenesis protein NfuA, 4Fe-4S-binding domain</fullName>
    </submittedName>
</protein>
<dbReference type="InterPro" id="IPR001075">
    <property type="entry name" value="NIF_FeS_clus_asmbl_NifU_C"/>
</dbReference>
<reference evidence="4" key="1">
    <citation type="submission" date="2016-10" db="EMBL/GenBank/DDBJ databases">
        <authorList>
            <person name="Varghese N."/>
            <person name="Submissions S."/>
        </authorList>
    </citation>
    <scope>NUCLEOTIDE SEQUENCE [LARGE SCALE GENOMIC DNA]</scope>
    <source>
        <strain evidence="4">DSM 2698</strain>
    </source>
</reference>
<feature type="region of interest" description="Disordered" evidence="1">
    <location>
        <begin position="23"/>
        <end position="68"/>
    </location>
</feature>
<dbReference type="Gene3D" id="3.30.300.130">
    <property type="entry name" value="Fe-S cluster assembly (FSCA)"/>
    <property type="match status" value="1"/>
</dbReference>
<evidence type="ECO:0000313" key="3">
    <source>
        <dbReference type="EMBL" id="SCZ32444.1"/>
    </source>
</evidence>
<gene>
    <name evidence="3" type="ORF">SAMN03080610_01530</name>
</gene>
<keyword evidence="4" id="KW-1185">Reference proteome</keyword>
<dbReference type="Pfam" id="PF01106">
    <property type="entry name" value="NifU"/>
    <property type="match status" value="1"/>
</dbReference>
<evidence type="ECO:0000256" key="1">
    <source>
        <dbReference type="SAM" id="MobiDB-lite"/>
    </source>
</evidence>
<dbReference type="SUPFAM" id="SSF117916">
    <property type="entry name" value="Fe-S cluster assembly (FSCA) domain-like"/>
    <property type="match status" value="1"/>
</dbReference>
<dbReference type="InterPro" id="IPR034904">
    <property type="entry name" value="FSCA_dom_sf"/>
</dbReference>
<dbReference type="GO" id="GO:0016226">
    <property type="term" value="P:iron-sulfur cluster assembly"/>
    <property type="evidence" value="ECO:0007669"/>
    <property type="project" value="InterPro"/>
</dbReference>
<accession>A0A1G5N5J7</accession>
<dbReference type="EMBL" id="FMVW01000002">
    <property type="protein sequence ID" value="SCZ32444.1"/>
    <property type="molecule type" value="Genomic_DNA"/>
</dbReference>